<feature type="region of interest" description="Disordered" evidence="2">
    <location>
        <begin position="1"/>
        <end position="30"/>
    </location>
</feature>
<feature type="compositionally biased region" description="Low complexity" evidence="2">
    <location>
        <begin position="67"/>
        <end position="95"/>
    </location>
</feature>
<feature type="region of interest" description="Disordered" evidence="2">
    <location>
        <begin position="67"/>
        <end position="128"/>
    </location>
</feature>
<dbReference type="InterPro" id="IPR023398">
    <property type="entry name" value="TIF_eIF4e-like"/>
</dbReference>
<evidence type="ECO:0000256" key="1">
    <source>
        <dbReference type="ARBA" id="ARBA00010568"/>
    </source>
</evidence>
<name>A0A1R3RQK6_ASPC5</name>
<comment type="similarity">
    <text evidence="1">Belongs to the UPF0696 family.</text>
</comment>
<evidence type="ECO:0000256" key="2">
    <source>
        <dbReference type="SAM" id="MobiDB-lite"/>
    </source>
</evidence>
<dbReference type="InterPro" id="IPR015034">
    <property type="entry name" value="Bles03"/>
</dbReference>
<protein>
    <submittedName>
        <fullName evidence="3">Uncharacterized protein</fullName>
    </submittedName>
</protein>
<dbReference type="EMBL" id="KV907498">
    <property type="protein sequence ID" value="OOF96740.1"/>
    <property type="molecule type" value="Genomic_DNA"/>
</dbReference>
<feature type="compositionally biased region" description="Low complexity" evidence="2">
    <location>
        <begin position="1"/>
        <end position="15"/>
    </location>
</feature>
<keyword evidence="4" id="KW-1185">Reference proteome</keyword>
<dbReference type="Pfam" id="PF08939">
    <property type="entry name" value="Bles03"/>
    <property type="match status" value="1"/>
</dbReference>
<dbReference type="Gene3D" id="3.30.760.10">
    <property type="entry name" value="RNA Cap, Translation Initiation Factor Eif4e"/>
    <property type="match status" value="1"/>
</dbReference>
<sequence length="255" mass="28211">MSDQQTQPSTPRSTTPQPPLSDESSFYGSETEATNLEEQVSAYDVNHYWANIHPHLFTTIQHNRLTTQAASSSPTSKSNTPSSISQTPTTPTRVIVRPDRPSPNEPIQSFLTRLPPSTTPSTTPTGPWIYIQNPTYTAPETNIPKLLTQGKKALDVYEEQKSVLEAQRDAPSTPSKDKGGLTRRLNTLRQNLEKRIFAIARETNIVSGKWMLFVTPDRVDEVWGVVAEATARGQLGTGAKVATATEGIRGRWRGW</sequence>
<dbReference type="SUPFAM" id="SSF55418">
    <property type="entry name" value="eIF4e-like"/>
    <property type="match status" value="1"/>
</dbReference>
<dbReference type="Proteomes" id="UP000188318">
    <property type="component" value="Unassembled WGS sequence"/>
</dbReference>
<dbReference type="OMA" id="NHYWANI"/>
<organism evidence="3 4">
    <name type="scientific">Aspergillus carbonarius (strain ITEM 5010)</name>
    <dbReference type="NCBI Taxonomy" id="602072"/>
    <lineage>
        <taxon>Eukaryota</taxon>
        <taxon>Fungi</taxon>
        <taxon>Dikarya</taxon>
        <taxon>Ascomycota</taxon>
        <taxon>Pezizomycotina</taxon>
        <taxon>Eurotiomycetes</taxon>
        <taxon>Eurotiomycetidae</taxon>
        <taxon>Eurotiales</taxon>
        <taxon>Aspergillaceae</taxon>
        <taxon>Aspergillus</taxon>
        <taxon>Aspergillus subgen. Circumdati</taxon>
    </lineage>
</organism>
<dbReference type="PANTHER" id="PTHR31977:SF1">
    <property type="entry name" value="UPF0696 PROTEIN C11ORF68"/>
    <property type="match status" value="1"/>
</dbReference>
<evidence type="ECO:0000313" key="3">
    <source>
        <dbReference type="EMBL" id="OOF96740.1"/>
    </source>
</evidence>
<feature type="compositionally biased region" description="Low complexity" evidence="2">
    <location>
        <begin position="115"/>
        <end position="127"/>
    </location>
</feature>
<dbReference type="VEuPathDB" id="FungiDB:ASPCADRAFT_129812"/>
<accession>A0A1R3RQK6</accession>
<evidence type="ECO:0000313" key="4">
    <source>
        <dbReference type="Proteomes" id="UP000188318"/>
    </source>
</evidence>
<dbReference type="AlphaFoldDB" id="A0A1R3RQK6"/>
<proteinExistence type="inferred from homology"/>
<dbReference type="PANTHER" id="PTHR31977">
    <property type="entry name" value="UPF0696 PROTEIN C11ORF68"/>
    <property type="match status" value="1"/>
</dbReference>
<dbReference type="OrthoDB" id="10067381at2759"/>
<gene>
    <name evidence="3" type="ORF">ASPCADRAFT_129812</name>
</gene>
<reference evidence="4" key="1">
    <citation type="journal article" date="2017" name="Genome Biol.">
        <title>Comparative genomics reveals high biological diversity and specific adaptations in the industrially and medically important fungal genus Aspergillus.</title>
        <authorList>
            <person name="de Vries R.P."/>
            <person name="Riley R."/>
            <person name="Wiebenga A."/>
            <person name="Aguilar-Osorio G."/>
            <person name="Amillis S."/>
            <person name="Uchima C.A."/>
            <person name="Anderluh G."/>
            <person name="Asadollahi M."/>
            <person name="Askin M."/>
            <person name="Barry K."/>
            <person name="Battaglia E."/>
            <person name="Bayram O."/>
            <person name="Benocci T."/>
            <person name="Braus-Stromeyer S.A."/>
            <person name="Caldana C."/>
            <person name="Canovas D."/>
            <person name="Cerqueira G.C."/>
            <person name="Chen F."/>
            <person name="Chen W."/>
            <person name="Choi C."/>
            <person name="Clum A."/>
            <person name="Dos Santos R.A."/>
            <person name="Damasio A.R."/>
            <person name="Diallinas G."/>
            <person name="Emri T."/>
            <person name="Fekete E."/>
            <person name="Flipphi M."/>
            <person name="Freyberg S."/>
            <person name="Gallo A."/>
            <person name="Gournas C."/>
            <person name="Habgood R."/>
            <person name="Hainaut M."/>
            <person name="Harispe M.L."/>
            <person name="Henrissat B."/>
            <person name="Hilden K.S."/>
            <person name="Hope R."/>
            <person name="Hossain A."/>
            <person name="Karabika E."/>
            <person name="Karaffa L."/>
            <person name="Karanyi Z."/>
            <person name="Krasevec N."/>
            <person name="Kuo A."/>
            <person name="Kusch H."/>
            <person name="LaButti K."/>
            <person name="Lagendijk E.L."/>
            <person name="Lapidus A."/>
            <person name="Levasseur A."/>
            <person name="Lindquist E."/>
            <person name="Lipzen A."/>
            <person name="Logrieco A.F."/>
            <person name="MacCabe A."/>
            <person name="Maekelae M.R."/>
            <person name="Malavazi I."/>
            <person name="Melin P."/>
            <person name="Meyer V."/>
            <person name="Mielnichuk N."/>
            <person name="Miskei M."/>
            <person name="Molnar A.P."/>
            <person name="Mule G."/>
            <person name="Ngan C.Y."/>
            <person name="Orejas M."/>
            <person name="Orosz E."/>
            <person name="Ouedraogo J.P."/>
            <person name="Overkamp K.M."/>
            <person name="Park H.-S."/>
            <person name="Perrone G."/>
            <person name="Piumi F."/>
            <person name="Punt P.J."/>
            <person name="Ram A.F."/>
            <person name="Ramon A."/>
            <person name="Rauscher S."/>
            <person name="Record E."/>
            <person name="Riano-Pachon D.M."/>
            <person name="Robert V."/>
            <person name="Roehrig J."/>
            <person name="Ruller R."/>
            <person name="Salamov A."/>
            <person name="Salih N.S."/>
            <person name="Samson R.A."/>
            <person name="Sandor E."/>
            <person name="Sanguinetti M."/>
            <person name="Schuetze T."/>
            <person name="Sepcic K."/>
            <person name="Shelest E."/>
            <person name="Sherlock G."/>
            <person name="Sophianopoulou V."/>
            <person name="Squina F.M."/>
            <person name="Sun H."/>
            <person name="Susca A."/>
            <person name="Todd R.B."/>
            <person name="Tsang A."/>
            <person name="Unkles S.E."/>
            <person name="van de Wiele N."/>
            <person name="van Rossen-Uffink D."/>
            <person name="Oliveira J.V."/>
            <person name="Vesth T.C."/>
            <person name="Visser J."/>
            <person name="Yu J.-H."/>
            <person name="Zhou M."/>
            <person name="Andersen M.R."/>
            <person name="Archer D.B."/>
            <person name="Baker S.E."/>
            <person name="Benoit I."/>
            <person name="Brakhage A.A."/>
            <person name="Braus G.H."/>
            <person name="Fischer R."/>
            <person name="Frisvad J.C."/>
            <person name="Goldman G.H."/>
            <person name="Houbraken J."/>
            <person name="Oakley B."/>
            <person name="Pocsi I."/>
            <person name="Scazzocchio C."/>
            <person name="Seiboth B."/>
            <person name="vanKuyk P.A."/>
            <person name="Wortman J."/>
            <person name="Dyer P.S."/>
            <person name="Grigoriev I.V."/>
        </authorList>
    </citation>
    <scope>NUCLEOTIDE SEQUENCE [LARGE SCALE GENOMIC DNA]</scope>
    <source>
        <strain evidence="4">ITEM 5010</strain>
    </source>
</reference>